<evidence type="ECO:0000313" key="2">
    <source>
        <dbReference type="Proteomes" id="UP000507470"/>
    </source>
</evidence>
<evidence type="ECO:0000313" key="1">
    <source>
        <dbReference type="EMBL" id="CAC5356121.1"/>
    </source>
</evidence>
<dbReference type="EMBL" id="CACVKT020000122">
    <property type="protein sequence ID" value="CAC5356121.1"/>
    <property type="molecule type" value="Genomic_DNA"/>
</dbReference>
<accession>A0A6J7ZUY6</accession>
<protein>
    <submittedName>
        <fullName evidence="1">Uncharacterized protein</fullName>
    </submittedName>
</protein>
<name>A0A6J7ZUY6_MYTCO</name>
<keyword evidence="2" id="KW-1185">Reference proteome</keyword>
<proteinExistence type="predicted"/>
<dbReference type="AlphaFoldDB" id="A0A6J7ZUY6"/>
<gene>
    <name evidence="1" type="ORF">MCOR_453</name>
</gene>
<reference evidence="1 2" key="1">
    <citation type="submission" date="2020-06" db="EMBL/GenBank/DDBJ databases">
        <authorList>
            <person name="Li R."/>
            <person name="Bekaert M."/>
        </authorList>
    </citation>
    <scope>NUCLEOTIDE SEQUENCE [LARGE SCALE GENOMIC DNA]</scope>
    <source>
        <strain evidence="2">wild</strain>
    </source>
</reference>
<organism evidence="1 2">
    <name type="scientific">Mytilus coruscus</name>
    <name type="common">Sea mussel</name>
    <dbReference type="NCBI Taxonomy" id="42192"/>
    <lineage>
        <taxon>Eukaryota</taxon>
        <taxon>Metazoa</taxon>
        <taxon>Spiralia</taxon>
        <taxon>Lophotrochozoa</taxon>
        <taxon>Mollusca</taxon>
        <taxon>Bivalvia</taxon>
        <taxon>Autobranchia</taxon>
        <taxon>Pteriomorphia</taxon>
        <taxon>Mytilida</taxon>
        <taxon>Mytiloidea</taxon>
        <taxon>Mytilidae</taxon>
        <taxon>Mytilinae</taxon>
        <taxon>Mytilus</taxon>
    </lineage>
</organism>
<sequence length="179" mass="20961">MEMPSLQFLCAEKTRHSFNHSDLQEQALPEPCTLLLQEIEVLQNNSKLAYRFNCRLDNPLEPPTQNIEYEFNGICAIYQPRHSDAFYTFAKDPDSNLVHNMCVIVKTLRNLRDLETLVTAMTSPVQILQRYRDIVEEKLNVKQYITKLQRELIALNQKEDFLKETLLNQSSRKQTMPNT</sequence>
<dbReference type="Proteomes" id="UP000507470">
    <property type="component" value="Unassembled WGS sequence"/>
</dbReference>